<organism evidence="1 2">
    <name type="scientific">Entomophthora muscae</name>
    <dbReference type="NCBI Taxonomy" id="34485"/>
    <lineage>
        <taxon>Eukaryota</taxon>
        <taxon>Fungi</taxon>
        <taxon>Fungi incertae sedis</taxon>
        <taxon>Zoopagomycota</taxon>
        <taxon>Entomophthoromycotina</taxon>
        <taxon>Entomophthoromycetes</taxon>
        <taxon>Entomophthorales</taxon>
        <taxon>Entomophthoraceae</taxon>
        <taxon>Entomophthora</taxon>
    </lineage>
</organism>
<gene>
    <name evidence="1" type="ORF">DSO57_1038361</name>
</gene>
<keyword evidence="2" id="KW-1185">Reference proteome</keyword>
<protein>
    <submittedName>
        <fullName evidence="1">Uncharacterized protein</fullName>
    </submittedName>
</protein>
<dbReference type="EMBL" id="QTSX02001187">
    <property type="protein sequence ID" value="KAJ9083072.1"/>
    <property type="molecule type" value="Genomic_DNA"/>
</dbReference>
<evidence type="ECO:0000313" key="2">
    <source>
        <dbReference type="Proteomes" id="UP001165960"/>
    </source>
</evidence>
<feature type="non-terminal residue" evidence="1">
    <location>
        <position position="1"/>
    </location>
</feature>
<name>A0ACC2U9H1_9FUNG</name>
<comment type="caution">
    <text evidence="1">The sequence shown here is derived from an EMBL/GenBank/DDBJ whole genome shotgun (WGS) entry which is preliminary data.</text>
</comment>
<reference evidence="1" key="1">
    <citation type="submission" date="2022-04" db="EMBL/GenBank/DDBJ databases">
        <title>Genome of the entomopathogenic fungus Entomophthora muscae.</title>
        <authorList>
            <person name="Elya C."/>
            <person name="Lovett B.R."/>
            <person name="Lee E."/>
            <person name="Macias A.M."/>
            <person name="Hajek A.E."/>
            <person name="De Bivort B.L."/>
            <person name="Kasson M.T."/>
            <person name="De Fine Licht H.H."/>
            <person name="Stajich J.E."/>
        </authorList>
    </citation>
    <scope>NUCLEOTIDE SEQUENCE</scope>
    <source>
        <strain evidence="1">Berkeley</strain>
    </source>
</reference>
<proteinExistence type="predicted"/>
<dbReference type="Proteomes" id="UP001165960">
    <property type="component" value="Unassembled WGS sequence"/>
</dbReference>
<evidence type="ECO:0000313" key="1">
    <source>
        <dbReference type="EMBL" id="KAJ9083072.1"/>
    </source>
</evidence>
<accession>A0ACC2U9H1</accession>
<sequence>HFTAYGSEFSTNSQKVLTLLRSSLVTTEIGLAPHLICNPGIFQNYDLFVSSLLSSSGEDEESSTSSVPQFAGLTRFSSTCKYNQKFCSLQSRLQASDTEACNRSQQIAPGIFIHHNLPKELEPLIREVVKWNWKYLSSKTHSPLTYLLPRLFIPDQGLTLSNPSTWHRAKVWGRFLPLLLRKSLEEGTITSALTVDQRIIFYQPVLSSKHPPFANKTSSLALLSLNNTSKSPTV</sequence>